<keyword evidence="3" id="KW-1185">Reference proteome</keyword>
<dbReference type="Proteomes" id="UP001289615">
    <property type="component" value="Unassembled WGS sequence"/>
</dbReference>
<reference evidence="2 3" key="1">
    <citation type="submission" date="2023-12" db="EMBL/GenBank/DDBJ databases">
        <title>Genome comparison identifies genes involved in endophytic behavior of Lysinibacillus irui and provides insights into its role as a plant-growth promoting bacterium.</title>
        <authorList>
            <person name="Hilario S."/>
            <person name="Matos I."/>
            <person name="Goncalves M.F.M."/>
            <person name="Pardo C.A."/>
            <person name="Santos M.J."/>
        </authorList>
    </citation>
    <scope>NUCLEOTIDE SEQUENCE [LARGE SCALE GENOMIC DNA]</scope>
    <source>
        <strain evidence="2 3">B3</strain>
    </source>
</reference>
<dbReference type="InterPro" id="IPR025356">
    <property type="entry name" value="DUF4260"/>
</dbReference>
<gene>
    <name evidence="2" type="ORF">U6C28_15145</name>
</gene>
<proteinExistence type="predicted"/>
<feature type="transmembrane region" description="Helical" evidence="1">
    <location>
        <begin position="56"/>
        <end position="77"/>
    </location>
</feature>
<dbReference type="EMBL" id="JAXUIA010000012">
    <property type="protein sequence ID" value="MEA0977644.1"/>
    <property type="molecule type" value="Genomic_DNA"/>
</dbReference>
<evidence type="ECO:0000313" key="3">
    <source>
        <dbReference type="Proteomes" id="UP001289615"/>
    </source>
</evidence>
<feature type="transmembrane region" description="Helical" evidence="1">
    <location>
        <begin position="7"/>
        <end position="24"/>
    </location>
</feature>
<name>A0ABU5NNN2_9BACI</name>
<evidence type="ECO:0000313" key="2">
    <source>
        <dbReference type="EMBL" id="MEA0977644.1"/>
    </source>
</evidence>
<keyword evidence="1" id="KW-0812">Transmembrane</keyword>
<feature type="transmembrane region" description="Helical" evidence="1">
    <location>
        <begin position="83"/>
        <end position="103"/>
    </location>
</feature>
<sequence>MMKLRKIISLEYVIAFMITVFFYGHLEFSWLYFIVFLLLPDITMVGYVLNTKIGALFYNIGHSFALPAVLLIIGFMVASPSLLAAALIWLSHIFLDRALGYGLKYEEAFTKTHLQQIA</sequence>
<feature type="transmembrane region" description="Helical" evidence="1">
    <location>
        <begin position="30"/>
        <end position="49"/>
    </location>
</feature>
<protein>
    <submittedName>
        <fullName evidence="2">DUF4260 domain-containing protein</fullName>
    </submittedName>
</protein>
<dbReference type="Pfam" id="PF14079">
    <property type="entry name" value="DUF4260"/>
    <property type="match status" value="1"/>
</dbReference>
<dbReference type="RefSeq" id="WP_322611751.1">
    <property type="nucleotide sequence ID" value="NZ_JAXLNX010000012.1"/>
</dbReference>
<accession>A0ABU5NNN2</accession>
<evidence type="ECO:0000256" key="1">
    <source>
        <dbReference type="SAM" id="Phobius"/>
    </source>
</evidence>
<organism evidence="2 3">
    <name type="scientific">Lysinibacillus irui</name>
    <dbReference type="NCBI Taxonomy" id="2998077"/>
    <lineage>
        <taxon>Bacteria</taxon>
        <taxon>Bacillati</taxon>
        <taxon>Bacillota</taxon>
        <taxon>Bacilli</taxon>
        <taxon>Bacillales</taxon>
        <taxon>Bacillaceae</taxon>
        <taxon>Lysinibacillus</taxon>
    </lineage>
</organism>
<keyword evidence="1" id="KW-1133">Transmembrane helix</keyword>
<comment type="caution">
    <text evidence="2">The sequence shown here is derived from an EMBL/GenBank/DDBJ whole genome shotgun (WGS) entry which is preliminary data.</text>
</comment>
<keyword evidence="1" id="KW-0472">Membrane</keyword>